<evidence type="ECO:0000313" key="5">
    <source>
        <dbReference type="Proteomes" id="UP001221302"/>
    </source>
</evidence>
<dbReference type="AlphaFoldDB" id="A0AAE3P256"/>
<dbReference type="PROSITE" id="PS50110">
    <property type="entry name" value="RESPONSE_REGULATORY"/>
    <property type="match status" value="1"/>
</dbReference>
<feature type="modified residue" description="4-aspartylphosphate" evidence="2">
    <location>
        <position position="58"/>
    </location>
</feature>
<keyword evidence="5" id="KW-1185">Reference proteome</keyword>
<sequence length="129" mass="14991">MKESDKTKILIVEDEFLTAKFFEYKLKSKNFEVLKICANGKDAIESAIELKPDFILMDIRLEGHIDGIDAAKEIQKHLSTNIIFVSGYSESNFLDRLKEINYLEYFSKPLDFNKLIDLLNKNKPQKLKT</sequence>
<organism evidence="4 5">
    <name type="scientific">Stygiobacter electus</name>
    <dbReference type="NCBI Taxonomy" id="3032292"/>
    <lineage>
        <taxon>Bacteria</taxon>
        <taxon>Pseudomonadati</taxon>
        <taxon>Ignavibacteriota</taxon>
        <taxon>Ignavibacteria</taxon>
        <taxon>Ignavibacteriales</taxon>
        <taxon>Melioribacteraceae</taxon>
        <taxon>Stygiobacter</taxon>
    </lineage>
</organism>
<keyword evidence="1 2" id="KW-0597">Phosphoprotein</keyword>
<dbReference type="Proteomes" id="UP001221302">
    <property type="component" value="Unassembled WGS sequence"/>
</dbReference>
<evidence type="ECO:0000256" key="2">
    <source>
        <dbReference type="PROSITE-ProRule" id="PRU00169"/>
    </source>
</evidence>
<proteinExistence type="predicted"/>
<reference evidence="4" key="1">
    <citation type="submission" date="2023-03" db="EMBL/GenBank/DDBJ databases">
        <title>Stygiobacter electus gen. nov., sp. nov., facultatively anaerobic thermotolerant bacterium of the class Ignavibacteria from a well of Yessentuki mineral water deposit.</title>
        <authorList>
            <person name="Podosokorskaya O.A."/>
            <person name="Elcheninov A.G."/>
            <person name="Petrova N.F."/>
            <person name="Zavarzina D.G."/>
            <person name="Kublanov I.V."/>
            <person name="Merkel A.Y."/>
        </authorList>
    </citation>
    <scope>NUCLEOTIDE SEQUENCE</scope>
    <source>
        <strain evidence="4">09-Me</strain>
    </source>
</reference>
<evidence type="ECO:0000313" key="4">
    <source>
        <dbReference type="EMBL" id="MDF1612964.1"/>
    </source>
</evidence>
<protein>
    <submittedName>
        <fullName evidence="4">Response regulator</fullName>
    </submittedName>
</protein>
<dbReference type="GO" id="GO:0000160">
    <property type="term" value="P:phosphorelay signal transduction system"/>
    <property type="evidence" value="ECO:0007669"/>
    <property type="project" value="InterPro"/>
</dbReference>
<dbReference type="RefSeq" id="WP_321536735.1">
    <property type="nucleotide sequence ID" value="NZ_JARGDL010000022.1"/>
</dbReference>
<dbReference type="InterPro" id="IPR050595">
    <property type="entry name" value="Bact_response_regulator"/>
</dbReference>
<dbReference type="Pfam" id="PF00072">
    <property type="entry name" value="Response_reg"/>
    <property type="match status" value="1"/>
</dbReference>
<evidence type="ECO:0000259" key="3">
    <source>
        <dbReference type="PROSITE" id="PS50110"/>
    </source>
</evidence>
<feature type="domain" description="Response regulatory" evidence="3">
    <location>
        <begin position="8"/>
        <end position="123"/>
    </location>
</feature>
<evidence type="ECO:0000256" key="1">
    <source>
        <dbReference type="ARBA" id="ARBA00022553"/>
    </source>
</evidence>
<name>A0AAE3P256_9BACT</name>
<comment type="caution">
    <text evidence="4">The sequence shown here is derived from an EMBL/GenBank/DDBJ whole genome shotgun (WGS) entry which is preliminary data.</text>
</comment>
<gene>
    <name evidence="4" type="ORF">P0M35_12435</name>
</gene>
<dbReference type="PANTHER" id="PTHR44591:SF3">
    <property type="entry name" value="RESPONSE REGULATORY DOMAIN-CONTAINING PROTEIN"/>
    <property type="match status" value="1"/>
</dbReference>
<accession>A0AAE3P256</accession>
<dbReference type="Gene3D" id="3.40.50.2300">
    <property type="match status" value="1"/>
</dbReference>
<dbReference type="InterPro" id="IPR001789">
    <property type="entry name" value="Sig_transdc_resp-reg_receiver"/>
</dbReference>
<dbReference type="SUPFAM" id="SSF52172">
    <property type="entry name" value="CheY-like"/>
    <property type="match status" value="1"/>
</dbReference>
<dbReference type="InterPro" id="IPR011006">
    <property type="entry name" value="CheY-like_superfamily"/>
</dbReference>
<dbReference type="PANTHER" id="PTHR44591">
    <property type="entry name" value="STRESS RESPONSE REGULATOR PROTEIN 1"/>
    <property type="match status" value="1"/>
</dbReference>
<dbReference type="EMBL" id="JARGDL010000022">
    <property type="protein sequence ID" value="MDF1612964.1"/>
    <property type="molecule type" value="Genomic_DNA"/>
</dbReference>
<dbReference type="SMART" id="SM00448">
    <property type="entry name" value="REC"/>
    <property type="match status" value="1"/>
</dbReference>